<evidence type="ECO:0000313" key="2">
    <source>
        <dbReference type="EMBL" id="OHT08482.1"/>
    </source>
</evidence>
<organism evidence="2 3">
    <name type="scientific">Tritrichomonas foetus</name>
    <dbReference type="NCBI Taxonomy" id="1144522"/>
    <lineage>
        <taxon>Eukaryota</taxon>
        <taxon>Metamonada</taxon>
        <taxon>Parabasalia</taxon>
        <taxon>Tritrichomonadida</taxon>
        <taxon>Tritrichomonadidae</taxon>
        <taxon>Tritrichomonas</taxon>
    </lineage>
</organism>
<evidence type="ECO:0000313" key="3">
    <source>
        <dbReference type="Proteomes" id="UP000179807"/>
    </source>
</evidence>
<accession>A0A1J4KBZ1</accession>
<evidence type="ECO:0000256" key="1">
    <source>
        <dbReference type="SAM" id="MobiDB-lite"/>
    </source>
</evidence>
<proteinExistence type="predicted"/>
<comment type="caution">
    <text evidence="2">The sequence shown here is derived from an EMBL/GenBank/DDBJ whole genome shotgun (WGS) entry which is preliminary data.</text>
</comment>
<feature type="region of interest" description="Disordered" evidence="1">
    <location>
        <begin position="138"/>
        <end position="161"/>
    </location>
</feature>
<feature type="compositionally biased region" description="Basic and acidic residues" evidence="1">
    <location>
        <begin position="19"/>
        <end position="28"/>
    </location>
</feature>
<keyword evidence="3" id="KW-1185">Reference proteome</keyword>
<dbReference type="GeneID" id="94837600"/>
<dbReference type="VEuPathDB" id="TrichDB:TRFO_22997"/>
<dbReference type="EMBL" id="MLAK01000666">
    <property type="protein sequence ID" value="OHT08482.1"/>
    <property type="molecule type" value="Genomic_DNA"/>
</dbReference>
<feature type="region of interest" description="Disordered" evidence="1">
    <location>
        <begin position="1"/>
        <end position="28"/>
    </location>
</feature>
<dbReference type="RefSeq" id="XP_068361618.1">
    <property type="nucleotide sequence ID" value="XM_068502896.1"/>
</dbReference>
<dbReference type="Proteomes" id="UP000179807">
    <property type="component" value="Unassembled WGS sequence"/>
</dbReference>
<sequence>MSYQSLLDDDLESPAPLATKREQNRTTDRESIIAIENEIRSYWKEIANVREDPTIKDTIKDLELVRMIDIHNRLDIEQQRKFEQYTKNFVESLRLYEVGVHNSIQGGTKIKVNNGKPKNSQAHNSYDPHMAMNKQISLQNAPGNSPLTASSTNEGNSYHTPQVQEDRNQANLAKFNHQPINPIEIQRMQIVQNRKQEITATLIELNRRKFLTPEEEQLKNSLMAELKTLQ</sequence>
<feature type="region of interest" description="Disordered" evidence="1">
    <location>
        <begin position="108"/>
        <end position="127"/>
    </location>
</feature>
<dbReference type="AlphaFoldDB" id="A0A1J4KBZ1"/>
<protein>
    <submittedName>
        <fullName evidence="2">Uncharacterized protein</fullName>
    </submittedName>
</protein>
<gene>
    <name evidence="2" type="ORF">TRFO_22997</name>
</gene>
<name>A0A1J4KBZ1_9EUKA</name>
<reference evidence="2" key="1">
    <citation type="submission" date="2016-10" db="EMBL/GenBank/DDBJ databases">
        <authorList>
            <person name="Benchimol M."/>
            <person name="Almeida L.G."/>
            <person name="Vasconcelos A.T."/>
            <person name="Perreira-Neves A."/>
            <person name="Rosa I.A."/>
            <person name="Tasca T."/>
            <person name="Bogo M.R."/>
            <person name="de Souza W."/>
        </authorList>
    </citation>
    <scope>NUCLEOTIDE SEQUENCE [LARGE SCALE GENOMIC DNA]</scope>
    <source>
        <strain evidence="2">K</strain>
    </source>
</reference>